<evidence type="ECO:0000256" key="3">
    <source>
        <dbReference type="ARBA" id="ARBA00022448"/>
    </source>
</evidence>
<evidence type="ECO:0000256" key="1">
    <source>
        <dbReference type="ARBA" id="ARBA00004651"/>
    </source>
</evidence>
<dbReference type="Proteomes" id="UP000037854">
    <property type="component" value="Unassembled WGS sequence"/>
</dbReference>
<feature type="transmembrane region" description="Helical" evidence="8">
    <location>
        <begin position="56"/>
        <end position="80"/>
    </location>
</feature>
<keyword evidence="3" id="KW-0813">Transport</keyword>
<evidence type="ECO:0000256" key="7">
    <source>
        <dbReference type="ARBA" id="ARBA00023136"/>
    </source>
</evidence>
<sequence>MSLFFNVILPIMLVFLSGFILQRLRVLDVKSVSAVTIYILSPALVFISLYDAEFNSAYVMIFVYMIVLFYLMVFLNKILAKIFKWSKNVESASILSTGFMNSGNYGLPVVLFSLGQTALPYAVFIMVVQGLQNNFFGVYYASRSSSGIKRALINVFKMPTTYAMILAFIFQFFQIPITDSIHSTLSMVGDASIPVMMIVLGMQLGSIMGIKLDWQVITSSVLLKMIVAPLFAAGFVYFLDINPLIGAILIIISAMPPAATTTMYAIEFDTEPELVSSITFISTVTSILTITILLNIM</sequence>
<dbReference type="InterPro" id="IPR004776">
    <property type="entry name" value="Mem_transp_PIN-like"/>
</dbReference>
<dbReference type="RefSeq" id="WP_047184807.1">
    <property type="nucleotide sequence ID" value="NZ_JANKBL010000003.1"/>
</dbReference>
<keyword evidence="4" id="KW-1003">Cell membrane</keyword>
<keyword evidence="5 8" id="KW-0812">Transmembrane</keyword>
<accession>A0ABR5MMX8</accession>
<proteinExistence type="inferred from homology"/>
<feature type="transmembrane region" description="Helical" evidence="8">
    <location>
        <begin position="193"/>
        <end position="214"/>
    </location>
</feature>
<dbReference type="Pfam" id="PF03547">
    <property type="entry name" value="Mem_trans"/>
    <property type="match status" value="2"/>
</dbReference>
<evidence type="ECO:0000256" key="2">
    <source>
        <dbReference type="ARBA" id="ARBA00010145"/>
    </source>
</evidence>
<feature type="transmembrane region" description="Helical" evidence="8">
    <location>
        <begin position="6"/>
        <end position="24"/>
    </location>
</feature>
<comment type="subcellular location">
    <subcellularLocation>
        <location evidence="1">Cell membrane</location>
        <topology evidence="1">Multi-pass membrane protein</topology>
    </subcellularLocation>
</comment>
<keyword evidence="10" id="KW-1185">Reference proteome</keyword>
<feature type="transmembrane region" description="Helical" evidence="8">
    <location>
        <begin position="221"/>
        <end position="239"/>
    </location>
</feature>
<gene>
    <name evidence="9" type="ORF">AFL42_01445</name>
</gene>
<keyword evidence="7 8" id="KW-0472">Membrane</keyword>
<dbReference type="PANTHER" id="PTHR36838:SF1">
    <property type="entry name" value="SLR1864 PROTEIN"/>
    <property type="match status" value="1"/>
</dbReference>
<protein>
    <submittedName>
        <fullName evidence="9">Transporter</fullName>
    </submittedName>
</protein>
<evidence type="ECO:0000313" key="9">
    <source>
        <dbReference type="EMBL" id="KPH78402.1"/>
    </source>
</evidence>
<reference evidence="9 10" key="1">
    <citation type="submission" date="2015-07" db="EMBL/GenBank/DDBJ databases">
        <title>High-quality draft genome sequence of Oceanobacillus caeni HM6, a bacillus isolated from a human feces.</title>
        <authorList>
            <person name="Kumar J."/>
            <person name="Verma M.K."/>
            <person name="Pandey R."/>
            <person name="Bhambi M."/>
            <person name="Chauhan N."/>
        </authorList>
    </citation>
    <scope>NUCLEOTIDE SEQUENCE [LARGE SCALE GENOMIC DNA]</scope>
    <source>
        <strain evidence="9 10">HM6</strain>
    </source>
</reference>
<comment type="caution">
    <text evidence="9">The sequence shown here is derived from an EMBL/GenBank/DDBJ whole genome shotgun (WGS) entry which is preliminary data.</text>
</comment>
<feature type="transmembrane region" description="Helical" evidence="8">
    <location>
        <begin position="31"/>
        <end position="50"/>
    </location>
</feature>
<feature type="transmembrane region" description="Helical" evidence="8">
    <location>
        <begin position="152"/>
        <end position="173"/>
    </location>
</feature>
<comment type="similarity">
    <text evidence="2">Belongs to the auxin efflux carrier (TC 2.A.69) family.</text>
</comment>
<dbReference type="InterPro" id="IPR038770">
    <property type="entry name" value="Na+/solute_symporter_sf"/>
</dbReference>
<feature type="transmembrane region" description="Helical" evidence="8">
    <location>
        <begin position="118"/>
        <end position="140"/>
    </location>
</feature>
<evidence type="ECO:0000256" key="6">
    <source>
        <dbReference type="ARBA" id="ARBA00022989"/>
    </source>
</evidence>
<evidence type="ECO:0000256" key="4">
    <source>
        <dbReference type="ARBA" id="ARBA00022475"/>
    </source>
</evidence>
<evidence type="ECO:0000313" key="10">
    <source>
        <dbReference type="Proteomes" id="UP000037854"/>
    </source>
</evidence>
<evidence type="ECO:0000256" key="8">
    <source>
        <dbReference type="SAM" id="Phobius"/>
    </source>
</evidence>
<name>A0ABR5MMX8_9BACI</name>
<keyword evidence="6 8" id="KW-1133">Transmembrane helix</keyword>
<organism evidence="9 10">
    <name type="scientific">Oceanobacillus caeni</name>
    <dbReference type="NCBI Taxonomy" id="405946"/>
    <lineage>
        <taxon>Bacteria</taxon>
        <taxon>Bacillati</taxon>
        <taxon>Bacillota</taxon>
        <taxon>Bacilli</taxon>
        <taxon>Bacillales</taxon>
        <taxon>Bacillaceae</taxon>
        <taxon>Oceanobacillus</taxon>
    </lineage>
</organism>
<dbReference type="Gene3D" id="1.20.1530.20">
    <property type="match status" value="1"/>
</dbReference>
<evidence type="ECO:0000256" key="5">
    <source>
        <dbReference type="ARBA" id="ARBA00022692"/>
    </source>
</evidence>
<dbReference type="EMBL" id="LGTK01000003">
    <property type="protein sequence ID" value="KPH78402.1"/>
    <property type="molecule type" value="Genomic_DNA"/>
</dbReference>
<dbReference type="PANTHER" id="PTHR36838">
    <property type="entry name" value="AUXIN EFFLUX CARRIER FAMILY PROTEIN"/>
    <property type="match status" value="1"/>
</dbReference>
<feature type="transmembrane region" description="Helical" evidence="8">
    <location>
        <begin position="245"/>
        <end position="266"/>
    </location>
</feature>
<feature type="transmembrane region" description="Helical" evidence="8">
    <location>
        <begin position="278"/>
        <end position="296"/>
    </location>
</feature>